<evidence type="ECO:0000313" key="1">
    <source>
        <dbReference type="EMBL" id="QQK08463.1"/>
    </source>
</evidence>
<protein>
    <submittedName>
        <fullName evidence="1">Cell wall-binding repeat-containing protein</fullName>
    </submittedName>
</protein>
<keyword evidence="2" id="KW-1185">Reference proteome</keyword>
<dbReference type="Proteomes" id="UP000595814">
    <property type="component" value="Chromosome"/>
</dbReference>
<evidence type="ECO:0000313" key="2">
    <source>
        <dbReference type="Proteomes" id="UP000595814"/>
    </source>
</evidence>
<name>A0AC61MZT7_9FIRM</name>
<accession>A0AC61MZT7</accession>
<dbReference type="EMBL" id="CP066744">
    <property type="protein sequence ID" value="QQK08463.1"/>
    <property type="molecule type" value="Genomic_DNA"/>
</dbReference>
<reference evidence="1 2" key="1">
    <citation type="journal article" date="2022" name="Int. J. Syst. Evol. Microbiol.">
        <title>Miniphocaeibacter halophilus sp. nov., an ammonium-tolerant acetate-producing bacterium isolated from a biogas system.</title>
        <authorList>
            <person name="Schnurer A."/>
            <person name="Singh A."/>
            <person name="Bi S."/>
            <person name="Qiao W."/>
            <person name="Westerholm M."/>
        </authorList>
    </citation>
    <scope>NUCLEOTIDE SEQUENCE [LARGE SCALE GENOMIC DNA]</scope>
    <source>
        <strain evidence="1 2">AMB_01</strain>
    </source>
</reference>
<sequence>MSIKKKLVSGLVIGSVIFSSLTPSLANEGFNAVSINNSSLSSTVSQVARFNEKKAENVYILSSEELIDGIPGGVLSGENNGAIVFLENGKLSESSLAIVNEAKNVYAVGGEQIIPESVVSKLNNYKGRISGSDRYETAVKIADKLKDNRDIIITNGNALADSLAATSLAVKNDMNIILVDTNTVPEVTKEYIKENKDSNIYFVGGEGSLPQNTKEEVYKLADKNIEDIKNNTIAGSNRHETSLKISERYGSFNTLVLANGENYQDSILASSLASSLEAPVVLVDNSSVSEKVGNIKGIENLYTVSTETVSYSYMKQFVRTLLNNDQLELAIKDLSGNVVYNINQGTEKTAWVTQSLNIRTGAGTGHSIIGTFSKGDKVTGVEEDGWLKFDYNGKTAYVSSKYLSATEIAKEAPKETVKEESNVNGGSQDFSYSKVMSVTATAYSRNEAGLSNKTASGIDLSQNPNVIAVDRNVIPLGTKVYVEGYGYAVAGDTGGAIKGNKIDVHFDSVSRCYEWGRKTVKLYILD</sequence>
<proteinExistence type="predicted"/>
<gene>
    <name evidence="1" type="ORF">JFY71_02700</name>
</gene>
<organism evidence="1 2">
    <name type="scientific">Miniphocaeibacter halophilus</name>
    <dbReference type="NCBI Taxonomy" id="2931922"/>
    <lineage>
        <taxon>Bacteria</taxon>
        <taxon>Bacillati</taxon>
        <taxon>Bacillota</taxon>
        <taxon>Tissierellia</taxon>
        <taxon>Tissierellales</taxon>
        <taxon>Peptoniphilaceae</taxon>
        <taxon>Miniphocaeibacter</taxon>
    </lineage>
</organism>